<evidence type="ECO:0000313" key="7">
    <source>
        <dbReference type="EMBL" id="MCP2727357.1"/>
    </source>
</evidence>
<name>A0AAE3GRS5_9CYAN</name>
<keyword evidence="2" id="KW-0732">Signal</keyword>
<sequence>MLSKKSAISIILLSLLSFTLCLFLGIYRPVAGIEQTEILWDTWGVPHIYAKDSEDLFEAMGWAQATSHGNLILQLYGQARGRAAEYWGEKYLKSDKYVRSMGIPERAQEWYEAQTPIMRDYLDAFASGINSYAKENLDEIEDKFKVVLPVNGVDILAHIQRVIHFNFLVNPQKVETLASKKAFVKLSLNPQSVGAKDSGDNLSALPKIISPNPSPVPIQTGSNAWAIAPHHTTSGNAMLLANPHLPWSDLYLWYEAQLTAPGIDAYGVALVGMPVLAIAFNNNLGWTFTVNTIDGWDSYGLTLADGGYLWDGNVRPFEIETQTLKVKQADGTLREEKLIIKRSIHGPVVGEKNGKAIALRVVGLDKSQIMAQFWDMAQANNLKEFETAIKPLQLPMFTIMYADKEGHVLHLFNGDVPIRDKGDWQYWQGIIPGDTSATLWTKYHPYQDLPRVLNPPSGWLQNANDPPWTTTFPQVLNPDDYPAYIAPKFMDFRAQRSVRMLMEKPKISYEEMIVDKFSSRMELAERILDELIAAARESGSKLAIEAADVLAAWDRKGDADSRGAVLFSIWAISMPNSNWFATPWNAKSPLTTPDALADPAGAVKVLEAAATTVKLVYTSLDIPWGEVVRLHYGKVDLPASGAPGMLGSFRVIDLAPTTGGRFQSFSGDSYIAAIEFSDPVKAKVLNVYGNATQPGSEHIGDQLVLYSRNELRSVWRSRKEIEEHLAGRKVF</sequence>
<evidence type="ECO:0000256" key="2">
    <source>
        <dbReference type="ARBA" id="ARBA00022729"/>
    </source>
</evidence>
<reference evidence="7" key="1">
    <citation type="submission" date="2022-06" db="EMBL/GenBank/DDBJ databases">
        <title>New cyanobacteria of genus Symplocastrum in benthos of Lake Baikal.</title>
        <authorList>
            <person name="Sorokovikova E."/>
            <person name="Tikhonova I."/>
            <person name="Krasnopeev A."/>
            <person name="Evseev P."/>
            <person name="Gladkikh A."/>
            <person name="Belykh O."/>
        </authorList>
    </citation>
    <scope>NUCLEOTIDE SEQUENCE</scope>
    <source>
        <strain evidence="7">BBK-W-15</strain>
    </source>
</reference>
<dbReference type="Gene3D" id="3.60.20.10">
    <property type="entry name" value="Glutamine Phosphoribosylpyrophosphate, subunit 1, domain 1"/>
    <property type="match status" value="1"/>
</dbReference>
<dbReference type="GO" id="GO:0016811">
    <property type="term" value="F:hydrolase activity, acting on carbon-nitrogen (but not peptide) bonds, in linear amides"/>
    <property type="evidence" value="ECO:0007669"/>
    <property type="project" value="InterPro"/>
</dbReference>
<dbReference type="Gene3D" id="2.30.120.10">
    <property type="match status" value="1"/>
</dbReference>
<dbReference type="EMBL" id="JAMZMM010000012">
    <property type="protein sequence ID" value="MCP2727357.1"/>
    <property type="molecule type" value="Genomic_DNA"/>
</dbReference>
<evidence type="ECO:0000256" key="5">
    <source>
        <dbReference type="PIRSR" id="PIRSR001227-1"/>
    </source>
</evidence>
<dbReference type="PIRSF" id="PIRSF001227">
    <property type="entry name" value="Pen_acylase"/>
    <property type="match status" value="1"/>
</dbReference>
<comment type="similarity">
    <text evidence="1">Belongs to the peptidase S45 family.</text>
</comment>
<accession>A0AAE3GRS5</accession>
<keyword evidence="4" id="KW-0865">Zymogen</keyword>
<dbReference type="Gene3D" id="1.10.1400.10">
    <property type="match status" value="1"/>
</dbReference>
<keyword evidence="3" id="KW-0378">Hydrolase</keyword>
<gene>
    <name evidence="7" type="ORF">NJ959_02575</name>
</gene>
<proteinExistence type="inferred from homology"/>
<dbReference type="GO" id="GO:0046872">
    <property type="term" value="F:metal ion binding"/>
    <property type="evidence" value="ECO:0007669"/>
    <property type="project" value="UniProtKB-KW"/>
</dbReference>
<dbReference type="RefSeq" id="WP_254010175.1">
    <property type="nucleotide sequence ID" value="NZ_JAMZMM010000012.1"/>
</dbReference>
<evidence type="ECO:0000313" key="8">
    <source>
        <dbReference type="Proteomes" id="UP001204953"/>
    </source>
</evidence>
<feature type="binding site" evidence="6">
    <location>
        <position position="297"/>
    </location>
    <ligand>
        <name>Ca(2+)</name>
        <dbReference type="ChEBI" id="CHEBI:29108"/>
    </ligand>
</feature>
<dbReference type="InterPro" id="IPR002692">
    <property type="entry name" value="S45"/>
</dbReference>
<dbReference type="InterPro" id="IPR029055">
    <property type="entry name" value="Ntn_hydrolases_N"/>
</dbReference>
<dbReference type="CDD" id="cd01936">
    <property type="entry name" value="Ntn_CA"/>
    <property type="match status" value="1"/>
</dbReference>
<dbReference type="InterPro" id="IPR043147">
    <property type="entry name" value="Penicillin_amidase_A-knob"/>
</dbReference>
<dbReference type="Proteomes" id="UP001204953">
    <property type="component" value="Unassembled WGS sequence"/>
</dbReference>
<feature type="binding site" evidence="6">
    <location>
        <position position="294"/>
    </location>
    <ligand>
        <name>Ca(2+)</name>
        <dbReference type="ChEBI" id="CHEBI:29108"/>
    </ligand>
</feature>
<dbReference type="InterPro" id="IPR043146">
    <property type="entry name" value="Penicillin_amidase_N_B-knob"/>
</dbReference>
<protein>
    <submittedName>
        <fullName evidence="7">Penicillin acylase family protein</fullName>
    </submittedName>
</protein>
<evidence type="ECO:0000256" key="3">
    <source>
        <dbReference type="ARBA" id="ARBA00022801"/>
    </source>
</evidence>
<evidence type="ECO:0000256" key="4">
    <source>
        <dbReference type="ARBA" id="ARBA00023145"/>
    </source>
</evidence>
<dbReference type="SUPFAM" id="SSF56235">
    <property type="entry name" value="N-terminal nucleophile aminohydrolases (Ntn hydrolases)"/>
    <property type="match status" value="1"/>
</dbReference>
<dbReference type="GO" id="GO:0017000">
    <property type="term" value="P:antibiotic biosynthetic process"/>
    <property type="evidence" value="ECO:0007669"/>
    <property type="project" value="InterPro"/>
</dbReference>
<feature type="active site" description="Nucleophile" evidence="5">
    <location>
        <position position="222"/>
    </location>
</feature>
<dbReference type="InterPro" id="IPR023343">
    <property type="entry name" value="Penicillin_amidase_dom1"/>
</dbReference>
<evidence type="ECO:0000256" key="1">
    <source>
        <dbReference type="ARBA" id="ARBA00006586"/>
    </source>
</evidence>
<comment type="cofactor">
    <cofactor evidence="6">
        <name>Ca(2+)</name>
        <dbReference type="ChEBI" id="CHEBI:29108"/>
    </cofactor>
    <text evidence="6">Binds 1 Ca(2+) ion per dimer.</text>
</comment>
<dbReference type="PANTHER" id="PTHR34218:SF3">
    <property type="entry name" value="ACYL-HOMOSERINE LACTONE ACYLASE PVDQ"/>
    <property type="match status" value="1"/>
</dbReference>
<dbReference type="AlphaFoldDB" id="A0AAE3GRS5"/>
<dbReference type="Gene3D" id="1.10.439.10">
    <property type="entry name" value="Penicillin Amidohydrolase, domain 1"/>
    <property type="match status" value="1"/>
</dbReference>
<organism evidence="7 8">
    <name type="scientific">Limnofasciculus baicalensis BBK-W-15</name>
    <dbReference type="NCBI Taxonomy" id="2699891"/>
    <lineage>
        <taxon>Bacteria</taxon>
        <taxon>Bacillati</taxon>
        <taxon>Cyanobacteriota</taxon>
        <taxon>Cyanophyceae</taxon>
        <taxon>Coleofasciculales</taxon>
        <taxon>Coleofasciculaceae</taxon>
        <taxon>Limnofasciculus</taxon>
        <taxon>Limnofasciculus baicalensis</taxon>
    </lineage>
</organism>
<dbReference type="PANTHER" id="PTHR34218">
    <property type="entry name" value="PEPTIDASE S45 PENICILLIN AMIDASE"/>
    <property type="match status" value="1"/>
</dbReference>
<keyword evidence="6" id="KW-0106">Calcium</keyword>
<dbReference type="Pfam" id="PF01804">
    <property type="entry name" value="Penicil_amidase"/>
    <property type="match status" value="1"/>
</dbReference>
<comment type="caution">
    <text evidence="7">The sequence shown here is derived from an EMBL/GenBank/DDBJ whole genome shotgun (WGS) entry which is preliminary data.</text>
</comment>
<keyword evidence="6" id="KW-0479">Metal-binding</keyword>
<evidence type="ECO:0000256" key="6">
    <source>
        <dbReference type="PIRSR" id="PIRSR001227-2"/>
    </source>
</evidence>
<keyword evidence="8" id="KW-1185">Reference proteome</keyword>
<dbReference type="InterPro" id="IPR014395">
    <property type="entry name" value="Pen/GL7ACA/AHL_acylase"/>
</dbReference>